<organism evidence="1 2">
    <name type="scientific">Eumeta variegata</name>
    <name type="common">Bagworm moth</name>
    <name type="synonym">Eumeta japonica</name>
    <dbReference type="NCBI Taxonomy" id="151549"/>
    <lineage>
        <taxon>Eukaryota</taxon>
        <taxon>Metazoa</taxon>
        <taxon>Ecdysozoa</taxon>
        <taxon>Arthropoda</taxon>
        <taxon>Hexapoda</taxon>
        <taxon>Insecta</taxon>
        <taxon>Pterygota</taxon>
        <taxon>Neoptera</taxon>
        <taxon>Endopterygota</taxon>
        <taxon>Lepidoptera</taxon>
        <taxon>Glossata</taxon>
        <taxon>Ditrysia</taxon>
        <taxon>Tineoidea</taxon>
        <taxon>Psychidae</taxon>
        <taxon>Oiketicinae</taxon>
        <taxon>Eumeta</taxon>
    </lineage>
</organism>
<sequence>MGTGNLGYTGLITRKIMTMSLSLPAYQGTHRSIVSTAMICCSEVECLLSIADRPDAYTSGNWGCASHERITQFATPAGLQNALKKNDSYRISVMNE</sequence>
<accession>A0A4C1UDS1</accession>
<name>A0A4C1UDS1_EUMVA</name>
<dbReference type="Proteomes" id="UP000299102">
    <property type="component" value="Unassembled WGS sequence"/>
</dbReference>
<keyword evidence="2" id="KW-1185">Reference proteome</keyword>
<evidence type="ECO:0000313" key="1">
    <source>
        <dbReference type="EMBL" id="GBP24074.1"/>
    </source>
</evidence>
<comment type="caution">
    <text evidence="1">The sequence shown here is derived from an EMBL/GenBank/DDBJ whole genome shotgun (WGS) entry which is preliminary data.</text>
</comment>
<dbReference type="AlphaFoldDB" id="A0A4C1UDS1"/>
<proteinExistence type="predicted"/>
<evidence type="ECO:0000313" key="2">
    <source>
        <dbReference type="Proteomes" id="UP000299102"/>
    </source>
</evidence>
<gene>
    <name evidence="1" type="ORF">EVAR_27297_1</name>
</gene>
<reference evidence="1 2" key="1">
    <citation type="journal article" date="2019" name="Commun. Biol.">
        <title>The bagworm genome reveals a unique fibroin gene that provides high tensile strength.</title>
        <authorList>
            <person name="Kono N."/>
            <person name="Nakamura H."/>
            <person name="Ohtoshi R."/>
            <person name="Tomita M."/>
            <person name="Numata K."/>
            <person name="Arakawa K."/>
        </authorList>
    </citation>
    <scope>NUCLEOTIDE SEQUENCE [LARGE SCALE GENOMIC DNA]</scope>
</reference>
<protein>
    <submittedName>
        <fullName evidence="1">Uncharacterized protein</fullName>
    </submittedName>
</protein>
<dbReference type="EMBL" id="BGZK01000157">
    <property type="protein sequence ID" value="GBP24074.1"/>
    <property type="molecule type" value="Genomic_DNA"/>
</dbReference>